<sequence>MTLRSLLRWRWAILVAGLLVAGLVFAFWPQPTAVDVTRVSKGPLEIGVTDDGVTRAEEFYVVAAPVSGYLSRIELEPGDPVARGGLITTIGSRPAAPLDPRANAELRAALAAARAAQGNASASLSQARRDLARSQALADRGFLPRAQLEAARTRVLTAEAAVAQARAEALRISAELTPPAGRGNAAAVPVRAPVAGTILSVITESEGAVAEGTTLVTIGDPRRIEVVVDLLSRQAVRVKPGDRVKITEWGGSAPLTGTVRRIEPFGRLKVSALGIEEQRVNVVIGFDEASLGAAARLGHGYQIDATIVVWSRPDAVRLPIGALVRGKDGQWQVFTATGGRAVLRPVRIGQINDEWAEVLAGLAPGDQVIANPSPSLADNTRIKPRAASQ</sequence>
<accession>A4XET4</accession>
<dbReference type="AlphaFoldDB" id="A4XET4"/>
<dbReference type="GO" id="GO:0022857">
    <property type="term" value="F:transmembrane transporter activity"/>
    <property type="evidence" value="ECO:0007669"/>
    <property type="project" value="InterPro"/>
</dbReference>
<dbReference type="KEGG" id="nar:Saro_3585"/>
<dbReference type="Gene3D" id="1.10.287.470">
    <property type="entry name" value="Helix hairpin bin"/>
    <property type="match status" value="1"/>
</dbReference>
<dbReference type="InterPro" id="IPR058637">
    <property type="entry name" value="YknX-like_C"/>
</dbReference>
<dbReference type="Pfam" id="PF25989">
    <property type="entry name" value="YknX_C"/>
    <property type="match status" value="1"/>
</dbReference>
<evidence type="ECO:0000313" key="6">
    <source>
        <dbReference type="Proteomes" id="UP000009134"/>
    </source>
</evidence>
<dbReference type="SUPFAM" id="SSF111369">
    <property type="entry name" value="HlyD-like secretion proteins"/>
    <property type="match status" value="1"/>
</dbReference>
<reference evidence="5 6" key="1">
    <citation type="submission" date="2007-04" db="EMBL/GenBank/DDBJ databases">
        <title>Complete sequence of plasmid pNL2 of Novosphingobium aromaticivorans DSM 12444.</title>
        <authorList>
            <consortium name="US DOE Joint Genome Institute"/>
            <person name="Copeland A."/>
            <person name="Lucas S."/>
            <person name="Lapidus A."/>
            <person name="Barry K."/>
            <person name="Detter J.C."/>
            <person name="Glavina del Rio T."/>
            <person name="Hammon N."/>
            <person name="Israni S."/>
            <person name="Dalin E."/>
            <person name="Tice H."/>
            <person name="Pitluck S."/>
            <person name="Chertkov O."/>
            <person name="Han C."/>
            <person name="Thomson S."/>
            <person name="Schmutz J."/>
            <person name="Larimer F."/>
            <person name="Land M."/>
            <person name="Kyrpides N."/>
            <person name="Ivanova N."/>
            <person name="Fredrickson J."/>
            <person name="Romine M.F."/>
            <person name="Richardson P."/>
        </authorList>
    </citation>
    <scope>NUCLEOTIDE SEQUENCE [LARGE SCALE GENOMIC DNA]</scope>
    <source>
        <strain evidence="6">ATCC 700278 / DSM 12444 / CCUG 56034 / CIP 105152 / NBRC 16084 / F199</strain>
        <plasmid evidence="5 6">pNL2</plasmid>
    </source>
</reference>
<dbReference type="Gene3D" id="2.40.420.20">
    <property type="match status" value="1"/>
</dbReference>
<evidence type="ECO:0000259" key="4">
    <source>
        <dbReference type="Pfam" id="PF25989"/>
    </source>
</evidence>
<comment type="subcellular location">
    <subcellularLocation>
        <location evidence="1">Cell envelope</location>
    </subcellularLocation>
</comment>
<dbReference type="Gene3D" id="2.40.30.170">
    <property type="match status" value="1"/>
</dbReference>
<dbReference type="RefSeq" id="WP_011906832.1">
    <property type="nucleotide sequence ID" value="NC_009427.1"/>
</dbReference>
<gene>
    <name evidence="5" type="ordered locus">Saro_3585</name>
</gene>
<proteinExistence type="inferred from homology"/>
<evidence type="ECO:0000256" key="3">
    <source>
        <dbReference type="ARBA" id="ARBA00023054"/>
    </source>
</evidence>
<dbReference type="Gene3D" id="2.40.50.100">
    <property type="match status" value="1"/>
</dbReference>
<dbReference type="EMBL" id="CP000677">
    <property type="protein sequence ID" value="ABP64445.1"/>
    <property type="molecule type" value="Genomic_DNA"/>
</dbReference>
<keyword evidence="6" id="KW-1185">Reference proteome</keyword>
<comment type="similarity">
    <text evidence="2">Belongs to the membrane fusion protein (MFP) (TC 8.A.1) family.</text>
</comment>
<organism evidence="5 6">
    <name type="scientific">Novosphingobium aromaticivorans (strain ATCC 700278 / DSM 12444 / CCUG 56034 / CIP 105152 / NBRC 16084 / F199)</name>
    <dbReference type="NCBI Taxonomy" id="279238"/>
    <lineage>
        <taxon>Bacteria</taxon>
        <taxon>Pseudomonadati</taxon>
        <taxon>Pseudomonadota</taxon>
        <taxon>Alphaproteobacteria</taxon>
        <taxon>Sphingomonadales</taxon>
        <taxon>Sphingomonadaceae</taxon>
        <taxon>Novosphingobium</taxon>
    </lineage>
</organism>
<feature type="domain" description="YknX-like C-terminal permuted SH3-like" evidence="4">
    <location>
        <begin position="316"/>
        <end position="380"/>
    </location>
</feature>
<keyword evidence="3" id="KW-0175">Coiled coil</keyword>
<dbReference type="eggNOG" id="COG0845">
    <property type="taxonomic scope" value="Bacteria"/>
</dbReference>
<dbReference type="GO" id="GO:0030313">
    <property type="term" value="C:cell envelope"/>
    <property type="evidence" value="ECO:0007669"/>
    <property type="project" value="UniProtKB-SubCell"/>
</dbReference>
<dbReference type="InterPro" id="IPR050465">
    <property type="entry name" value="UPF0194_transport"/>
</dbReference>
<evidence type="ECO:0000313" key="5">
    <source>
        <dbReference type="EMBL" id="ABP64445.1"/>
    </source>
</evidence>
<dbReference type="InterPro" id="IPR006143">
    <property type="entry name" value="RND_pump_MFP"/>
</dbReference>
<keyword evidence="5" id="KW-0614">Plasmid</keyword>
<dbReference type="PANTHER" id="PTHR32347">
    <property type="entry name" value="EFFLUX SYSTEM COMPONENT YKNX-RELATED"/>
    <property type="match status" value="1"/>
</dbReference>
<geneLocation type="plasmid" evidence="5 6">
    <name>pNL2</name>
</geneLocation>
<dbReference type="Proteomes" id="UP000009134">
    <property type="component" value="Plasmid pNL2"/>
</dbReference>
<evidence type="ECO:0000256" key="2">
    <source>
        <dbReference type="ARBA" id="ARBA00009477"/>
    </source>
</evidence>
<protein>
    <submittedName>
        <fullName evidence="5">Efflux transporter, RND family, MFP subunit</fullName>
    </submittedName>
</protein>
<dbReference type="PANTHER" id="PTHR32347:SF29">
    <property type="entry name" value="UPF0194 MEMBRANE PROTEIN YBHG"/>
    <property type="match status" value="1"/>
</dbReference>
<dbReference type="GO" id="GO:0016020">
    <property type="term" value="C:membrane"/>
    <property type="evidence" value="ECO:0007669"/>
    <property type="project" value="InterPro"/>
</dbReference>
<evidence type="ECO:0000256" key="1">
    <source>
        <dbReference type="ARBA" id="ARBA00004196"/>
    </source>
</evidence>
<name>A4XET4_NOVAD</name>
<dbReference type="NCBIfam" id="TIGR01730">
    <property type="entry name" value="RND_mfp"/>
    <property type="match status" value="1"/>
</dbReference>
<dbReference type="HOGENOM" id="CLU_018816_14_5_5"/>